<keyword evidence="2" id="KW-1185">Reference proteome</keyword>
<sequence length="89" mass="10216">MSRYPEAPTIRLRLLSSDLSQNSRYNWSKTLISHHRRLRCVWQQLLAVGFARFVDHPQVTLVLAQWGQGKAKIKTGLSGHVNSERISAF</sequence>
<dbReference type="Proteomes" id="UP000244005">
    <property type="component" value="Unassembled WGS sequence"/>
</dbReference>
<gene>
    <name evidence="1" type="ORF">MARPO_0025s0121</name>
</gene>
<dbReference type="EMBL" id="KZ772697">
    <property type="protein sequence ID" value="PTQ43439.1"/>
    <property type="molecule type" value="Genomic_DNA"/>
</dbReference>
<evidence type="ECO:0000313" key="1">
    <source>
        <dbReference type="EMBL" id="PTQ43439.1"/>
    </source>
</evidence>
<accession>A0A2R6XBN3</accession>
<name>A0A2R6XBN3_MARPO</name>
<dbReference type="Gramene" id="Mp2g25570.1">
    <property type="protein sequence ID" value="Mp2g25570.1.cds"/>
    <property type="gene ID" value="Mp2g25570"/>
</dbReference>
<proteinExistence type="predicted"/>
<reference evidence="2" key="1">
    <citation type="journal article" date="2017" name="Cell">
        <title>Insights into land plant evolution garnered from the Marchantia polymorpha genome.</title>
        <authorList>
            <person name="Bowman J.L."/>
            <person name="Kohchi T."/>
            <person name="Yamato K.T."/>
            <person name="Jenkins J."/>
            <person name="Shu S."/>
            <person name="Ishizaki K."/>
            <person name="Yamaoka S."/>
            <person name="Nishihama R."/>
            <person name="Nakamura Y."/>
            <person name="Berger F."/>
            <person name="Adam C."/>
            <person name="Aki S.S."/>
            <person name="Althoff F."/>
            <person name="Araki T."/>
            <person name="Arteaga-Vazquez M.A."/>
            <person name="Balasubrmanian S."/>
            <person name="Barry K."/>
            <person name="Bauer D."/>
            <person name="Boehm C.R."/>
            <person name="Briginshaw L."/>
            <person name="Caballero-Perez J."/>
            <person name="Catarino B."/>
            <person name="Chen F."/>
            <person name="Chiyoda S."/>
            <person name="Chovatia M."/>
            <person name="Davies K.M."/>
            <person name="Delmans M."/>
            <person name="Demura T."/>
            <person name="Dierschke T."/>
            <person name="Dolan L."/>
            <person name="Dorantes-Acosta A.E."/>
            <person name="Eklund D.M."/>
            <person name="Florent S.N."/>
            <person name="Flores-Sandoval E."/>
            <person name="Fujiyama A."/>
            <person name="Fukuzawa H."/>
            <person name="Galik B."/>
            <person name="Grimanelli D."/>
            <person name="Grimwood J."/>
            <person name="Grossniklaus U."/>
            <person name="Hamada T."/>
            <person name="Haseloff J."/>
            <person name="Hetherington A.J."/>
            <person name="Higo A."/>
            <person name="Hirakawa Y."/>
            <person name="Hundley H.N."/>
            <person name="Ikeda Y."/>
            <person name="Inoue K."/>
            <person name="Inoue S.I."/>
            <person name="Ishida S."/>
            <person name="Jia Q."/>
            <person name="Kakita M."/>
            <person name="Kanazawa T."/>
            <person name="Kawai Y."/>
            <person name="Kawashima T."/>
            <person name="Kennedy M."/>
            <person name="Kinose K."/>
            <person name="Kinoshita T."/>
            <person name="Kohara Y."/>
            <person name="Koide E."/>
            <person name="Komatsu K."/>
            <person name="Kopischke S."/>
            <person name="Kubo M."/>
            <person name="Kyozuka J."/>
            <person name="Lagercrantz U."/>
            <person name="Lin S.S."/>
            <person name="Lindquist E."/>
            <person name="Lipzen A.M."/>
            <person name="Lu C.W."/>
            <person name="De Luna E."/>
            <person name="Martienssen R.A."/>
            <person name="Minamino N."/>
            <person name="Mizutani M."/>
            <person name="Mizutani M."/>
            <person name="Mochizuki N."/>
            <person name="Monte I."/>
            <person name="Mosher R."/>
            <person name="Nagasaki H."/>
            <person name="Nakagami H."/>
            <person name="Naramoto S."/>
            <person name="Nishitani K."/>
            <person name="Ohtani M."/>
            <person name="Okamoto T."/>
            <person name="Okumura M."/>
            <person name="Phillips J."/>
            <person name="Pollak B."/>
            <person name="Reinders A."/>
            <person name="Rovekamp M."/>
            <person name="Sano R."/>
            <person name="Sawa S."/>
            <person name="Schmid M.W."/>
            <person name="Shirakawa M."/>
            <person name="Solano R."/>
            <person name="Spunde A."/>
            <person name="Suetsugu N."/>
            <person name="Sugano S."/>
            <person name="Sugiyama A."/>
            <person name="Sun R."/>
            <person name="Suzuki Y."/>
            <person name="Takenaka M."/>
            <person name="Takezawa D."/>
            <person name="Tomogane H."/>
            <person name="Tsuzuki M."/>
            <person name="Ueda T."/>
            <person name="Umeda M."/>
            <person name="Ward J.M."/>
            <person name="Watanabe Y."/>
            <person name="Yazaki K."/>
            <person name="Yokoyama R."/>
            <person name="Yoshitake Y."/>
            <person name="Yotsui I."/>
            <person name="Zachgo S."/>
            <person name="Schmutz J."/>
        </authorList>
    </citation>
    <scope>NUCLEOTIDE SEQUENCE [LARGE SCALE GENOMIC DNA]</scope>
    <source>
        <strain evidence="2">Tak-1</strain>
    </source>
</reference>
<evidence type="ECO:0000313" key="2">
    <source>
        <dbReference type="Proteomes" id="UP000244005"/>
    </source>
</evidence>
<dbReference type="AlphaFoldDB" id="A0A2R6XBN3"/>
<organism evidence="1 2">
    <name type="scientific">Marchantia polymorpha</name>
    <name type="common">Common liverwort</name>
    <name type="synonym">Marchantia aquatica</name>
    <dbReference type="NCBI Taxonomy" id="3197"/>
    <lineage>
        <taxon>Eukaryota</taxon>
        <taxon>Viridiplantae</taxon>
        <taxon>Streptophyta</taxon>
        <taxon>Embryophyta</taxon>
        <taxon>Marchantiophyta</taxon>
        <taxon>Marchantiopsida</taxon>
        <taxon>Marchantiidae</taxon>
        <taxon>Marchantiales</taxon>
        <taxon>Marchantiaceae</taxon>
        <taxon>Marchantia</taxon>
    </lineage>
</organism>
<protein>
    <submittedName>
        <fullName evidence="1">Uncharacterized protein</fullName>
    </submittedName>
</protein>